<dbReference type="EMBL" id="FZNY01000001">
    <property type="protein sequence ID" value="SNR49166.1"/>
    <property type="molecule type" value="Genomic_DNA"/>
</dbReference>
<name>A0A238WRI9_9FLAO</name>
<dbReference type="Proteomes" id="UP000198379">
    <property type="component" value="Unassembled WGS sequence"/>
</dbReference>
<dbReference type="OrthoDB" id="1434982at2"/>
<keyword evidence="2" id="KW-1185">Reference proteome</keyword>
<protein>
    <submittedName>
        <fullName evidence="1">Uncharacterized protein</fullName>
    </submittedName>
</protein>
<dbReference type="RefSeq" id="WP_089370655.1">
    <property type="nucleotide sequence ID" value="NZ_BMEP01000003.1"/>
</dbReference>
<dbReference type="AlphaFoldDB" id="A0A238WRI9"/>
<reference evidence="1 2" key="1">
    <citation type="submission" date="2017-06" db="EMBL/GenBank/DDBJ databases">
        <authorList>
            <person name="Kim H.J."/>
            <person name="Triplett B.A."/>
        </authorList>
    </citation>
    <scope>NUCLEOTIDE SEQUENCE [LARGE SCALE GENOMIC DNA]</scope>
    <source>
        <strain evidence="1 2">DSM 25597</strain>
    </source>
</reference>
<organism evidence="1 2">
    <name type="scientific">Dokdonia pacifica</name>
    <dbReference type="NCBI Taxonomy" id="1627892"/>
    <lineage>
        <taxon>Bacteria</taxon>
        <taxon>Pseudomonadati</taxon>
        <taxon>Bacteroidota</taxon>
        <taxon>Flavobacteriia</taxon>
        <taxon>Flavobacteriales</taxon>
        <taxon>Flavobacteriaceae</taxon>
        <taxon>Dokdonia</taxon>
    </lineage>
</organism>
<sequence length="113" mass="13361">MKTQTGYKYHIEQALIKNDWKIIEATICNANIWESEYWIVTAIHNPEINLYVSFNKTWQYQFSEVTISDMNASEYTRITSIYLSKGRFNKGLQKCITDLTTFRNTITYQKVIS</sequence>
<gene>
    <name evidence="1" type="ORF">SAMN06265376_1011402</name>
</gene>
<accession>A0A238WRI9</accession>
<evidence type="ECO:0000313" key="2">
    <source>
        <dbReference type="Proteomes" id="UP000198379"/>
    </source>
</evidence>
<proteinExistence type="predicted"/>
<evidence type="ECO:0000313" key="1">
    <source>
        <dbReference type="EMBL" id="SNR49166.1"/>
    </source>
</evidence>